<evidence type="ECO:0000256" key="8">
    <source>
        <dbReference type="RuleBase" id="RU365092"/>
    </source>
</evidence>
<sequence length="483" mass="49271">MPTLLASAPLVLATLAILLARQSAMRAGGIGLATAILIAALAPDFTLSAEGILTAVTDGLLTTATVAYVLLGGVTLYWVLRTGGALDRLGRAAAEAIPDPAERVLVLVLGVSVFFESATGFGVGIIVTVPLLIALGYSPVRAALMALLGQCAVPWGALAIGTVLGAELSDLSAAATAMKAVWLSLPFILLCAFAALRFADESIFRPRHILAAAFYSALLAALLWMGSAWISVELAGCIAGLGVTLAGLALARIRTRARAETSGLAAAALPLAVLMGALSLTRLVPEIGGVTASVLRIEFPSFEFSLSLVHHPGFWMLCAAATGILSLRIPSSEVRILLPSALRQWLTASLSVAGFICFGHVMLHSGMTDRLAETVATSAGAAYLFAVPAIGGLGGFLTASNAGSNAIFMAFQSTVANRLALDPVAVAAAQNASGANITMASPGRIVLAASVSGLTGEENRLMRPALAIGLAGLLMMLPVLALL</sequence>
<dbReference type="PANTHER" id="PTHR30003">
    <property type="entry name" value="L-LACTATE PERMEASE"/>
    <property type="match status" value="1"/>
</dbReference>
<feature type="transmembrane region" description="Helical" evidence="8">
    <location>
        <begin position="345"/>
        <end position="363"/>
    </location>
</feature>
<dbReference type="GO" id="GO:0015129">
    <property type="term" value="F:lactate transmembrane transporter activity"/>
    <property type="evidence" value="ECO:0007669"/>
    <property type="project" value="UniProtKB-UniRule"/>
</dbReference>
<comment type="similarity">
    <text evidence="2 8">Belongs to the lactate permease family.</text>
</comment>
<dbReference type="InterPro" id="IPR003804">
    <property type="entry name" value="Lactate_perm"/>
</dbReference>
<keyword evidence="4" id="KW-1003">Cell membrane</keyword>
<keyword evidence="7 8" id="KW-0472">Membrane</keyword>
<feature type="transmembrane region" description="Helical" evidence="8">
    <location>
        <begin position="59"/>
        <end position="80"/>
    </location>
</feature>
<comment type="function">
    <text evidence="8">Uptake of L-lactate across the membrane. Can also transport D-lactate and glycolate.</text>
</comment>
<feature type="transmembrane region" description="Helical" evidence="8">
    <location>
        <begin position="375"/>
        <end position="399"/>
    </location>
</feature>
<dbReference type="GO" id="GO:0005886">
    <property type="term" value="C:plasma membrane"/>
    <property type="evidence" value="ECO:0007669"/>
    <property type="project" value="UniProtKB-SubCell"/>
</dbReference>
<dbReference type="GO" id="GO:0015295">
    <property type="term" value="F:solute:proton symporter activity"/>
    <property type="evidence" value="ECO:0007669"/>
    <property type="project" value="TreeGrafter"/>
</dbReference>
<feature type="transmembrane region" description="Helical" evidence="8">
    <location>
        <begin position="104"/>
        <end position="135"/>
    </location>
</feature>
<dbReference type="Proteomes" id="UP001060336">
    <property type="component" value="Chromosome"/>
</dbReference>
<evidence type="ECO:0000256" key="6">
    <source>
        <dbReference type="ARBA" id="ARBA00022989"/>
    </source>
</evidence>
<evidence type="ECO:0000256" key="2">
    <source>
        <dbReference type="ARBA" id="ARBA00010100"/>
    </source>
</evidence>
<comment type="subcellular location">
    <subcellularLocation>
        <location evidence="8">Cell inner membrane</location>
        <topology evidence="8">Multi-pass membrane protein</topology>
    </subcellularLocation>
    <subcellularLocation>
        <location evidence="1">Cell membrane</location>
        <topology evidence="1">Multi-pass membrane protein</topology>
    </subcellularLocation>
</comment>
<name>A0A9J7ATI5_9PROT</name>
<evidence type="ECO:0000313" key="10">
    <source>
        <dbReference type="Proteomes" id="UP001060336"/>
    </source>
</evidence>
<protein>
    <recommendedName>
        <fullName evidence="8">L-lactate permease</fullName>
    </recommendedName>
</protein>
<keyword evidence="3 8" id="KW-0813">Transport</keyword>
<feature type="transmembrane region" description="Helical" evidence="8">
    <location>
        <begin position="465"/>
        <end position="482"/>
    </location>
</feature>
<evidence type="ECO:0000256" key="4">
    <source>
        <dbReference type="ARBA" id="ARBA00022475"/>
    </source>
</evidence>
<proteinExistence type="inferred from homology"/>
<feature type="transmembrane region" description="Helical" evidence="8">
    <location>
        <begin position="208"/>
        <end position="226"/>
    </location>
</feature>
<dbReference type="PANTHER" id="PTHR30003:SF0">
    <property type="entry name" value="GLYCOLATE PERMEASE GLCA-RELATED"/>
    <property type="match status" value="1"/>
</dbReference>
<organism evidence="9 10">
    <name type="scientific">Nisaea acidiphila</name>
    <dbReference type="NCBI Taxonomy" id="1862145"/>
    <lineage>
        <taxon>Bacteria</taxon>
        <taxon>Pseudomonadati</taxon>
        <taxon>Pseudomonadota</taxon>
        <taxon>Alphaproteobacteria</taxon>
        <taxon>Rhodospirillales</taxon>
        <taxon>Thalassobaculaceae</taxon>
        <taxon>Nisaea</taxon>
    </lineage>
</organism>
<accession>A0A9J7ATI5</accession>
<dbReference type="AlphaFoldDB" id="A0A9J7ATI5"/>
<keyword evidence="5 8" id="KW-0812">Transmembrane</keyword>
<evidence type="ECO:0000256" key="7">
    <source>
        <dbReference type="ARBA" id="ARBA00023136"/>
    </source>
</evidence>
<keyword evidence="8" id="KW-0997">Cell inner membrane</keyword>
<gene>
    <name evidence="9" type="ORF">NUH88_02685</name>
</gene>
<evidence type="ECO:0000313" key="9">
    <source>
        <dbReference type="EMBL" id="UUX50607.1"/>
    </source>
</evidence>
<reference evidence="9" key="1">
    <citation type="submission" date="2022-08" db="EMBL/GenBank/DDBJ databases">
        <title>Nisaea acidiphila sp. nov., isolated from a marine algal debris and emended description of the genus Nisaea Urios et al. 2008.</title>
        <authorList>
            <person name="Kwon K."/>
        </authorList>
    </citation>
    <scope>NUCLEOTIDE SEQUENCE</scope>
    <source>
        <strain evidence="9">MEBiC11861</strain>
    </source>
</reference>
<feature type="transmembrane region" description="Helical" evidence="8">
    <location>
        <begin position="232"/>
        <end position="251"/>
    </location>
</feature>
<dbReference type="RefSeq" id="WP_257769802.1">
    <property type="nucleotide sequence ID" value="NZ_CP102480.1"/>
</dbReference>
<feature type="transmembrane region" description="Helical" evidence="8">
    <location>
        <begin position="142"/>
        <end position="164"/>
    </location>
</feature>
<feature type="transmembrane region" description="Helical" evidence="8">
    <location>
        <begin position="176"/>
        <end position="196"/>
    </location>
</feature>
<feature type="transmembrane region" description="Helical" evidence="8">
    <location>
        <begin position="30"/>
        <end position="47"/>
    </location>
</feature>
<feature type="transmembrane region" description="Helical" evidence="8">
    <location>
        <begin position="304"/>
        <end position="325"/>
    </location>
</feature>
<dbReference type="KEGG" id="naci:NUH88_02685"/>
<evidence type="ECO:0000256" key="5">
    <source>
        <dbReference type="ARBA" id="ARBA00022692"/>
    </source>
</evidence>
<dbReference type="Pfam" id="PF02652">
    <property type="entry name" value="Lactate_perm"/>
    <property type="match status" value="2"/>
</dbReference>
<keyword evidence="10" id="KW-1185">Reference proteome</keyword>
<dbReference type="EMBL" id="CP102480">
    <property type="protein sequence ID" value="UUX50607.1"/>
    <property type="molecule type" value="Genomic_DNA"/>
</dbReference>
<evidence type="ECO:0000256" key="3">
    <source>
        <dbReference type="ARBA" id="ARBA00022448"/>
    </source>
</evidence>
<evidence type="ECO:0000256" key="1">
    <source>
        <dbReference type="ARBA" id="ARBA00004651"/>
    </source>
</evidence>
<feature type="transmembrane region" description="Helical" evidence="8">
    <location>
        <begin position="263"/>
        <end position="284"/>
    </location>
</feature>
<keyword evidence="6 8" id="KW-1133">Transmembrane helix</keyword>